<keyword evidence="1" id="KW-0812">Transmembrane</keyword>
<evidence type="ECO:0000313" key="2">
    <source>
        <dbReference type="EMBL" id="TDT34128.1"/>
    </source>
</evidence>
<keyword evidence="3" id="KW-1185">Reference proteome</keyword>
<accession>A0A4V3ENK8</accession>
<feature type="transmembrane region" description="Helical" evidence="1">
    <location>
        <begin position="16"/>
        <end position="35"/>
    </location>
</feature>
<feature type="transmembrane region" description="Helical" evidence="1">
    <location>
        <begin position="41"/>
        <end position="62"/>
    </location>
</feature>
<evidence type="ECO:0000313" key="3">
    <source>
        <dbReference type="Proteomes" id="UP000295371"/>
    </source>
</evidence>
<dbReference type="Proteomes" id="UP000295371">
    <property type="component" value="Unassembled WGS sequence"/>
</dbReference>
<organism evidence="2 3">
    <name type="scientific">Naumannella halotolerans</name>
    <dbReference type="NCBI Taxonomy" id="993414"/>
    <lineage>
        <taxon>Bacteria</taxon>
        <taxon>Bacillati</taxon>
        <taxon>Actinomycetota</taxon>
        <taxon>Actinomycetes</taxon>
        <taxon>Propionibacteriales</taxon>
        <taxon>Propionibacteriaceae</taxon>
        <taxon>Naumannella</taxon>
    </lineage>
</organism>
<gene>
    <name evidence="2" type="ORF">CLV29_1781</name>
</gene>
<dbReference type="EMBL" id="SOAW01000001">
    <property type="protein sequence ID" value="TDT34128.1"/>
    <property type="molecule type" value="Genomic_DNA"/>
</dbReference>
<name>A0A4V3ENK8_9ACTN</name>
<dbReference type="AlphaFoldDB" id="A0A4V3ENK8"/>
<evidence type="ECO:0000256" key="1">
    <source>
        <dbReference type="SAM" id="Phobius"/>
    </source>
</evidence>
<dbReference type="RefSeq" id="WP_133754544.1">
    <property type="nucleotide sequence ID" value="NZ_CP171129.1"/>
</dbReference>
<proteinExistence type="predicted"/>
<keyword evidence="1" id="KW-0472">Membrane</keyword>
<reference evidence="2 3" key="1">
    <citation type="submission" date="2019-03" db="EMBL/GenBank/DDBJ databases">
        <title>Genomic Encyclopedia of Archaeal and Bacterial Type Strains, Phase II (KMG-II): from individual species to whole genera.</title>
        <authorList>
            <person name="Goeker M."/>
        </authorList>
    </citation>
    <scope>NUCLEOTIDE SEQUENCE [LARGE SCALE GENOMIC DNA]</scope>
    <source>
        <strain evidence="2 3">DSM 24323</strain>
    </source>
</reference>
<sequence>MEFDHDGSSVRRSVNVFRATGAIGVLIMVGYGAWSLADAKVAVAVVAFLAAATGAFVFFFWVPHPLISRSRKLAALRPLLRVTDSEIVHGDLVVPLTAIRAISRAEVPAGQLPRNYQGPLSVGRQLIILHTAPSTTGDAAPWAGSSRAGGSLTVPLNQVTGSDELENEIRRLADRHHIRVVDTQGYADTDKFLTSVR</sequence>
<protein>
    <submittedName>
        <fullName evidence="2">Uncharacterized protein</fullName>
    </submittedName>
</protein>
<comment type="caution">
    <text evidence="2">The sequence shown here is derived from an EMBL/GenBank/DDBJ whole genome shotgun (WGS) entry which is preliminary data.</text>
</comment>
<keyword evidence="1" id="KW-1133">Transmembrane helix</keyword>